<dbReference type="Proteomes" id="UP000070533">
    <property type="component" value="Unassembled WGS sequence"/>
</dbReference>
<keyword evidence="1" id="KW-0472">Membrane</keyword>
<reference evidence="3" key="1">
    <citation type="submission" date="2016-01" db="EMBL/GenBank/DDBJ databases">
        <authorList>
            <person name="Mitreva M."/>
            <person name="Pepin K.H."/>
            <person name="Mihindukulasuriya K.A."/>
            <person name="Fulton R."/>
            <person name="Fronick C."/>
            <person name="O'Laughlin M."/>
            <person name="Miner T."/>
            <person name="Herter B."/>
            <person name="Rosa B.A."/>
            <person name="Cordes M."/>
            <person name="Tomlinson C."/>
            <person name="Wollam A."/>
            <person name="Palsikar V.B."/>
            <person name="Mardis E.R."/>
            <person name="Wilson R.K."/>
        </authorList>
    </citation>
    <scope>NUCLEOTIDE SEQUENCE [LARGE SCALE GENOMIC DNA]</scope>
    <source>
        <strain evidence="3">MJR7716</strain>
    </source>
</reference>
<dbReference type="Pfam" id="PF04246">
    <property type="entry name" value="RseC_MucC"/>
    <property type="match status" value="1"/>
</dbReference>
<proteinExistence type="predicted"/>
<dbReference type="AlphaFoldDB" id="A0A133PTW5"/>
<feature type="transmembrane region" description="Helical" evidence="1">
    <location>
        <begin position="81"/>
        <end position="103"/>
    </location>
</feature>
<dbReference type="PATRIC" id="fig|28128.5.peg.2823"/>
<dbReference type="STRING" id="28128.HMPREF3226_02744"/>
<gene>
    <name evidence="2" type="ORF">HMPREF3226_02744</name>
</gene>
<protein>
    <submittedName>
        <fullName evidence="2">Positive regulator of sigma(E), RseC/MucC</fullName>
    </submittedName>
</protein>
<dbReference type="InterPro" id="IPR007359">
    <property type="entry name" value="SigmaE_reg_RseC_MucC"/>
</dbReference>
<name>A0A133PTW5_9BACT</name>
<keyword evidence="1" id="KW-0812">Transmembrane</keyword>
<evidence type="ECO:0000313" key="3">
    <source>
        <dbReference type="Proteomes" id="UP000070533"/>
    </source>
</evidence>
<evidence type="ECO:0000313" key="2">
    <source>
        <dbReference type="EMBL" id="KXA32503.1"/>
    </source>
</evidence>
<keyword evidence="1" id="KW-1133">Transmembrane helix</keyword>
<comment type="caution">
    <text evidence="2">The sequence shown here is derived from an EMBL/GenBank/DDBJ whole genome shotgun (WGS) entry which is preliminary data.</text>
</comment>
<feature type="transmembrane region" description="Helical" evidence="1">
    <location>
        <begin position="109"/>
        <end position="128"/>
    </location>
</feature>
<evidence type="ECO:0000256" key="1">
    <source>
        <dbReference type="SAM" id="Phobius"/>
    </source>
</evidence>
<accession>A0A133PTW5</accession>
<sequence length="148" mass="16253">MQKQMDSKIKHFGVIQSIESNHVKVRIAQTSACETCSASAHCSASESKEKIIDVYNVPKQQQFKVGDGVILVESQATGMKAVFLGFGIPFLILTATLFISMKLTANEPFAALLSLASLIPYYAILYIMRGKLRRKLTFHIEQAVAGDA</sequence>
<dbReference type="PANTHER" id="PTHR35867:SF1">
    <property type="entry name" value="PROTEIN RSEC"/>
    <property type="match status" value="1"/>
</dbReference>
<organism evidence="2 3">
    <name type="scientific">Prevotella corporis</name>
    <dbReference type="NCBI Taxonomy" id="28128"/>
    <lineage>
        <taxon>Bacteria</taxon>
        <taxon>Pseudomonadati</taxon>
        <taxon>Bacteroidota</taxon>
        <taxon>Bacteroidia</taxon>
        <taxon>Bacteroidales</taxon>
        <taxon>Prevotellaceae</taxon>
        <taxon>Prevotella</taxon>
    </lineage>
</organism>
<keyword evidence="3" id="KW-1185">Reference proteome</keyword>
<dbReference type="EMBL" id="LRQG01000256">
    <property type="protein sequence ID" value="KXA32503.1"/>
    <property type="molecule type" value="Genomic_DNA"/>
</dbReference>
<dbReference type="eggNOG" id="COG3086">
    <property type="taxonomic scope" value="Bacteria"/>
</dbReference>
<dbReference type="PANTHER" id="PTHR35867">
    <property type="entry name" value="PROTEIN RSEC"/>
    <property type="match status" value="1"/>
</dbReference>